<feature type="domain" description="Rhodopsin" evidence="7">
    <location>
        <begin position="61"/>
        <end position="305"/>
    </location>
</feature>
<dbReference type="Pfam" id="PF20684">
    <property type="entry name" value="Fung_rhodopsin"/>
    <property type="match status" value="1"/>
</dbReference>
<sequence length="397" mass="45097">MSNFLTRFNKSINDTGSFNTSEIPFFPSNQFQKTNPDTTTAPILLGVGGGLLFISLTLLTARIWSRTRPVIRLHADDWTLLGGAVLTIISYAILSFSVVHGLGRRMRFVRFSRRRSALRLLFIAQVFWYWAITLVKLSVACLLLRVKHSQRRWRIFLYIMMTIIIAAVVVQTCFQFLQCRPFSVFWDARVLREGPVRCFPAKVINGNIVAFAALQVFVDLVFSFIPITFIRKLNRPRREKIFMCVLMALGLFASGAAIVRTLTLPEFYKTDDLFRSNVKATVWAVVELQFALIAATIPTLKAVLEKALLRVGTFFYKEENEKTARSKLVAIGLLGIEDQEERTFENALEGWKSGEKQMKRKENDLEIDGLRTQTDSEGSVASIDEETVKGMEARSVV</sequence>
<proteinExistence type="inferred from homology"/>
<feature type="transmembrane region" description="Helical" evidence="6">
    <location>
        <begin position="208"/>
        <end position="229"/>
    </location>
</feature>
<reference evidence="8" key="1">
    <citation type="journal article" date="2020" name="Stud. Mycol.">
        <title>101 Dothideomycetes genomes: a test case for predicting lifestyles and emergence of pathogens.</title>
        <authorList>
            <person name="Haridas S."/>
            <person name="Albert R."/>
            <person name="Binder M."/>
            <person name="Bloem J."/>
            <person name="Labutti K."/>
            <person name="Salamov A."/>
            <person name="Andreopoulos B."/>
            <person name="Baker S."/>
            <person name="Barry K."/>
            <person name="Bills G."/>
            <person name="Bluhm B."/>
            <person name="Cannon C."/>
            <person name="Castanera R."/>
            <person name="Culley D."/>
            <person name="Daum C."/>
            <person name="Ezra D."/>
            <person name="Gonzalez J."/>
            <person name="Henrissat B."/>
            <person name="Kuo A."/>
            <person name="Liang C."/>
            <person name="Lipzen A."/>
            <person name="Lutzoni F."/>
            <person name="Magnuson J."/>
            <person name="Mondo S."/>
            <person name="Nolan M."/>
            <person name="Ohm R."/>
            <person name="Pangilinan J."/>
            <person name="Park H.-J."/>
            <person name="Ramirez L."/>
            <person name="Alfaro M."/>
            <person name="Sun H."/>
            <person name="Tritt A."/>
            <person name="Yoshinaga Y."/>
            <person name="Zwiers L.-H."/>
            <person name="Turgeon B."/>
            <person name="Goodwin S."/>
            <person name="Spatafora J."/>
            <person name="Crous P."/>
            <person name="Grigoriev I."/>
        </authorList>
    </citation>
    <scope>NUCLEOTIDE SEQUENCE</scope>
    <source>
        <strain evidence="8">CBS 119925</strain>
    </source>
</reference>
<dbReference type="EMBL" id="MU006579">
    <property type="protein sequence ID" value="KAF2746091.1"/>
    <property type="molecule type" value="Genomic_DNA"/>
</dbReference>
<evidence type="ECO:0000256" key="3">
    <source>
        <dbReference type="ARBA" id="ARBA00022989"/>
    </source>
</evidence>
<accession>A0A6A6V9Y2</accession>
<evidence type="ECO:0000259" key="7">
    <source>
        <dbReference type="Pfam" id="PF20684"/>
    </source>
</evidence>
<evidence type="ECO:0000256" key="1">
    <source>
        <dbReference type="ARBA" id="ARBA00004141"/>
    </source>
</evidence>
<feature type="transmembrane region" description="Helical" evidence="6">
    <location>
        <begin position="122"/>
        <end position="144"/>
    </location>
</feature>
<comment type="subcellular location">
    <subcellularLocation>
        <location evidence="1">Membrane</location>
        <topology evidence="1">Multi-pass membrane protein</topology>
    </subcellularLocation>
</comment>
<feature type="transmembrane region" description="Helical" evidence="6">
    <location>
        <begin position="41"/>
        <end position="59"/>
    </location>
</feature>
<dbReference type="GO" id="GO:0016020">
    <property type="term" value="C:membrane"/>
    <property type="evidence" value="ECO:0007669"/>
    <property type="project" value="UniProtKB-SubCell"/>
</dbReference>
<keyword evidence="3 6" id="KW-1133">Transmembrane helix</keyword>
<name>A0A6A6V9Y2_9PLEO</name>
<feature type="transmembrane region" description="Helical" evidence="6">
    <location>
        <begin position="241"/>
        <end position="260"/>
    </location>
</feature>
<comment type="similarity">
    <text evidence="5">Belongs to the SAT4 family.</text>
</comment>
<evidence type="ECO:0000313" key="8">
    <source>
        <dbReference type="EMBL" id="KAF2746091.1"/>
    </source>
</evidence>
<evidence type="ECO:0000256" key="5">
    <source>
        <dbReference type="ARBA" id="ARBA00038359"/>
    </source>
</evidence>
<keyword evidence="9" id="KW-1185">Reference proteome</keyword>
<dbReference type="PANTHER" id="PTHR33048">
    <property type="entry name" value="PTH11-LIKE INTEGRAL MEMBRANE PROTEIN (AFU_ORTHOLOGUE AFUA_5G11245)"/>
    <property type="match status" value="1"/>
</dbReference>
<organism evidence="8 9">
    <name type="scientific">Sporormia fimetaria CBS 119925</name>
    <dbReference type="NCBI Taxonomy" id="1340428"/>
    <lineage>
        <taxon>Eukaryota</taxon>
        <taxon>Fungi</taxon>
        <taxon>Dikarya</taxon>
        <taxon>Ascomycota</taxon>
        <taxon>Pezizomycotina</taxon>
        <taxon>Dothideomycetes</taxon>
        <taxon>Pleosporomycetidae</taxon>
        <taxon>Pleosporales</taxon>
        <taxon>Sporormiaceae</taxon>
        <taxon>Sporormia</taxon>
    </lineage>
</organism>
<gene>
    <name evidence="8" type="ORF">M011DRAFT_97786</name>
</gene>
<evidence type="ECO:0000256" key="2">
    <source>
        <dbReference type="ARBA" id="ARBA00022692"/>
    </source>
</evidence>
<evidence type="ECO:0000256" key="4">
    <source>
        <dbReference type="ARBA" id="ARBA00023136"/>
    </source>
</evidence>
<keyword evidence="2 6" id="KW-0812">Transmembrane</keyword>
<dbReference type="OrthoDB" id="3897607at2759"/>
<evidence type="ECO:0000313" key="9">
    <source>
        <dbReference type="Proteomes" id="UP000799440"/>
    </source>
</evidence>
<protein>
    <recommendedName>
        <fullName evidence="7">Rhodopsin domain-containing protein</fullName>
    </recommendedName>
</protein>
<dbReference type="Proteomes" id="UP000799440">
    <property type="component" value="Unassembled WGS sequence"/>
</dbReference>
<dbReference type="InterPro" id="IPR049326">
    <property type="entry name" value="Rhodopsin_dom_fungi"/>
</dbReference>
<dbReference type="AlphaFoldDB" id="A0A6A6V9Y2"/>
<feature type="transmembrane region" description="Helical" evidence="6">
    <location>
        <begin position="156"/>
        <end position="177"/>
    </location>
</feature>
<feature type="transmembrane region" description="Helical" evidence="6">
    <location>
        <begin position="280"/>
        <end position="300"/>
    </location>
</feature>
<dbReference type="InterPro" id="IPR052337">
    <property type="entry name" value="SAT4-like"/>
</dbReference>
<evidence type="ECO:0000256" key="6">
    <source>
        <dbReference type="SAM" id="Phobius"/>
    </source>
</evidence>
<keyword evidence="4 6" id="KW-0472">Membrane</keyword>
<feature type="transmembrane region" description="Helical" evidence="6">
    <location>
        <begin position="80"/>
        <end position="102"/>
    </location>
</feature>
<dbReference type="PANTHER" id="PTHR33048:SF129">
    <property type="entry name" value="INTEGRAL MEMBRANE PROTEIN-RELATED"/>
    <property type="match status" value="1"/>
</dbReference>